<dbReference type="Proteomes" id="UP000014629">
    <property type="component" value="Unassembled WGS sequence"/>
</dbReference>
<proteinExistence type="predicted"/>
<organism evidence="2 3">
    <name type="scientific">Streptomyces aurantiacus JA 4570</name>
    <dbReference type="NCBI Taxonomy" id="1286094"/>
    <lineage>
        <taxon>Bacteria</taxon>
        <taxon>Bacillati</taxon>
        <taxon>Actinomycetota</taxon>
        <taxon>Actinomycetes</taxon>
        <taxon>Kitasatosporales</taxon>
        <taxon>Streptomycetaceae</taxon>
        <taxon>Streptomyces</taxon>
        <taxon>Streptomyces aurantiacus group</taxon>
    </lineage>
</organism>
<dbReference type="EMBL" id="AOPZ01000138">
    <property type="protein sequence ID" value="EPH43780.1"/>
    <property type="molecule type" value="Genomic_DNA"/>
</dbReference>
<name>S3ZZ77_9ACTN</name>
<keyword evidence="3" id="KW-1185">Reference proteome</keyword>
<reference evidence="2 3" key="1">
    <citation type="submission" date="2013-02" db="EMBL/GenBank/DDBJ databases">
        <title>Draft Genome Sequence of Streptomyces aurantiacus, Which Produces Setomimycin.</title>
        <authorList>
            <person name="Gruening B.A."/>
            <person name="Praeg A."/>
            <person name="Erxleben A."/>
            <person name="Guenther S."/>
            <person name="Mueller M."/>
        </authorList>
    </citation>
    <scope>NUCLEOTIDE SEQUENCE [LARGE SCALE GENOMIC DNA]</scope>
    <source>
        <strain evidence="2 3">JA 4570</strain>
    </source>
</reference>
<evidence type="ECO:0000313" key="2">
    <source>
        <dbReference type="EMBL" id="EPH43780.1"/>
    </source>
</evidence>
<gene>
    <name evidence="2" type="ORF">STRAU_3148</name>
</gene>
<evidence type="ECO:0000256" key="1">
    <source>
        <dbReference type="SAM" id="MobiDB-lite"/>
    </source>
</evidence>
<dbReference type="AlphaFoldDB" id="S3ZZ77"/>
<protein>
    <submittedName>
        <fullName evidence="2">Uncharacterized protein</fullName>
    </submittedName>
</protein>
<evidence type="ECO:0000313" key="3">
    <source>
        <dbReference type="Proteomes" id="UP000014629"/>
    </source>
</evidence>
<dbReference type="PATRIC" id="fig|1286094.4.peg.3114"/>
<accession>S3ZZ77</accession>
<comment type="caution">
    <text evidence="2">The sequence shown here is derived from an EMBL/GenBank/DDBJ whole genome shotgun (WGS) entry which is preliminary data.</text>
</comment>
<sequence>MRTRRQWSRDASGGGSPVTSRSYWIVGSGGGLRVNVATTGGADHRKWIWGCAACARGARWGVGRGLLRVHLAG</sequence>
<feature type="region of interest" description="Disordered" evidence="1">
    <location>
        <begin position="1"/>
        <end position="20"/>
    </location>
</feature>